<name>A0A075P9X3_9ALTE</name>
<dbReference type="EMBL" id="CP008849">
    <property type="protein sequence ID" value="AIG00133.1"/>
    <property type="molecule type" value="Genomic_DNA"/>
</dbReference>
<keyword evidence="1" id="KW-0472">Membrane</keyword>
<dbReference type="Proteomes" id="UP000056090">
    <property type="component" value="Chromosome"/>
</dbReference>
<accession>A0A075P9X3</accession>
<evidence type="ECO:0000313" key="2">
    <source>
        <dbReference type="EMBL" id="AIG00133.1"/>
    </source>
</evidence>
<protein>
    <submittedName>
        <fullName evidence="2">Uncharacterized protein</fullName>
    </submittedName>
</protein>
<dbReference type="AlphaFoldDB" id="A0A075P9X3"/>
<organism evidence="2 3">
    <name type="scientific">Alteromonas australica</name>
    <dbReference type="NCBI Taxonomy" id="589873"/>
    <lineage>
        <taxon>Bacteria</taxon>
        <taxon>Pseudomonadati</taxon>
        <taxon>Pseudomonadota</taxon>
        <taxon>Gammaproteobacteria</taxon>
        <taxon>Alteromonadales</taxon>
        <taxon>Alteromonadaceae</taxon>
        <taxon>Alteromonas/Salinimonas group</taxon>
        <taxon>Alteromonas</taxon>
    </lineage>
</organism>
<sequence length="300" mass="33920">MKSLYKSLIHLVFFLAKVRIVATGRWILFVIAAFICSSAGYFSNVNNFPEVPPLTGQTLSCATELQGNKDVFSVYVTDHGIAQMALDRLCSNKIIKRQYGEVRIVIGQSDYDTFRYINHGVVDLALIKKNVVEAFGADEIYGLTRIAAHPNYSAYFISLREKPVLDKEYLLGKRFGLLDYPSSRSGHIVPKTVMQELGLSANNVDINYYSSHKELRRALLAGEVDIISSYWAVEDNESLSKNYAMPLQETVSGMQWFLKMQTKNTDLFCAMQKVVKDISDSHPRPYYKTLILEEGCATHE</sequence>
<feature type="transmembrane region" description="Helical" evidence="1">
    <location>
        <begin position="20"/>
        <end position="42"/>
    </location>
</feature>
<evidence type="ECO:0000256" key="1">
    <source>
        <dbReference type="SAM" id="Phobius"/>
    </source>
</evidence>
<dbReference type="eggNOG" id="COG3221">
    <property type="taxonomic scope" value="Bacteria"/>
</dbReference>
<evidence type="ECO:0000313" key="3">
    <source>
        <dbReference type="Proteomes" id="UP000056090"/>
    </source>
</evidence>
<gene>
    <name evidence="2" type="ORF">EP13_16375</name>
</gene>
<keyword evidence="1" id="KW-1133">Transmembrane helix</keyword>
<dbReference type="KEGG" id="aal:EP13_16375"/>
<dbReference type="Gene3D" id="3.40.190.10">
    <property type="entry name" value="Periplasmic binding protein-like II"/>
    <property type="match status" value="1"/>
</dbReference>
<reference evidence="2 3" key="1">
    <citation type="submission" date="2014-06" db="EMBL/GenBank/DDBJ databases">
        <title>Genomes of Alteromonas australica, a world apart.</title>
        <authorList>
            <person name="Gonzaga A."/>
            <person name="Lopez-Perez M."/>
            <person name="Rodriguez-Valera F."/>
        </authorList>
    </citation>
    <scope>NUCLEOTIDE SEQUENCE [LARGE SCALE GENOMIC DNA]</scope>
    <source>
        <strain evidence="2 3">H 17</strain>
    </source>
</reference>
<dbReference type="SUPFAM" id="SSF53850">
    <property type="entry name" value="Periplasmic binding protein-like II"/>
    <property type="match status" value="1"/>
</dbReference>
<proteinExistence type="predicted"/>
<keyword evidence="1" id="KW-0812">Transmembrane</keyword>
<keyword evidence="3" id="KW-1185">Reference proteome</keyword>
<dbReference type="Pfam" id="PF12974">
    <property type="entry name" value="Phosphonate-bd"/>
    <property type="match status" value="1"/>
</dbReference>